<comment type="caution">
    <text evidence="11">The sequence shown here is derived from an EMBL/GenBank/DDBJ whole genome shotgun (WGS) entry which is preliminary data.</text>
</comment>
<keyword evidence="3 10" id="KW-0813">Transport</keyword>
<dbReference type="GO" id="GO:0005886">
    <property type="term" value="C:plasma membrane"/>
    <property type="evidence" value="ECO:0007669"/>
    <property type="project" value="UniProtKB-SubCell"/>
</dbReference>
<reference evidence="11 12" key="1">
    <citation type="submission" date="2021-05" db="EMBL/GenBank/DDBJ databases">
        <title>A Polyphasic approach of four new species of the genus Ohtaekwangia: Ohtaekwangia histidinii sp. nov., Ohtaekwangia cretensis sp. nov., Ohtaekwangia indiensis sp. nov., Ohtaekwangia reichenbachii sp. nov. from diverse environment.</title>
        <authorList>
            <person name="Octaviana S."/>
        </authorList>
    </citation>
    <scope>NUCLEOTIDE SEQUENCE [LARGE SCALE GENOMIC DNA]</scope>
    <source>
        <strain evidence="11 12">PWU5</strain>
    </source>
</reference>
<dbReference type="InterPro" id="IPR001185">
    <property type="entry name" value="MS_channel"/>
</dbReference>
<keyword evidence="12" id="KW-1185">Reference proteome</keyword>
<evidence type="ECO:0000256" key="9">
    <source>
        <dbReference type="ARBA" id="ARBA00023303"/>
    </source>
</evidence>
<evidence type="ECO:0000256" key="8">
    <source>
        <dbReference type="ARBA" id="ARBA00023136"/>
    </source>
</evidence>
<comment type="similarity">
    <text evidence="2 10">Belongs to the MscL family.</text>
</comment>
<keyword evidence="5 10" id="KW-0812">Transmembrane</keyword>
<evidence type="ECO:0000256" key="3">
    <source>
        <dbReference type="ARBA" id="ARBA00022448"/>
    </source>
</evidence>
<evidence type="ECO:0000256" key="10">
    <source>
        <dbReference type="HAMAP-Rule" id="MF_00115"/>
    </source>
</evidence>
<dbReference type="PRINTS" id="PR01264">
    <property type="entry name" value="MECHCHANNEL"/>
</dbReference>
<comment type="function">
    <text evidence="10">Channel that opens in response to stretch forces in the membrane lipid bilayer. May participate in the regulation of osmotic pressure changes within the cell.</text>
</comment>
<dbReference type="NCBIfam" id="TIGR00220">
    <property type="entry name" value="mscL"/>
    <property type="match status" value="1"/>
</dbReference>
<dbReference type="EMBL" id="JAHESE010000002">
    <property type="protein sequence ID" value="MBT1707577.1"/>
    <property type="molecule type" value="Genomic_DNA"/>
</dbReference>
<dbReference type="Proteomes" id="UP001319080">
    <property type="component" value="Unassembled WGS sequence"/>
</dbReference>
<evidence type="ECO:0000313" key="11">
    <source>
        <dbReference type="EMBL" id="MBT1707577.1"/>
    </source>
</evidence>
<gene>
    <name evidence="10 11" type="primary">mscL</name>
    <name evidence="11" type="ORF">KK062_05055</name>
</gene>
<keyword evidence="4 10" id="KW-1003">Cell membrane</keyword>
<keyword evidence="8 10" id="KW-0472">Membrane</keyword>
<evidence type="ECO:0000256" key="7">
    <source>
        <dbReference type="ARBA" id="ARBA00023065"/>
    </source>
</evidence>
<dbReference type="HAMAP" id="MF_00115">
    <property type="entry name" value="MscL"/>
    <property type="match status" value="1"/>
</dbReference>
<name>A0AAP2GUI1_9BACT</name>
<evidence type="ECO:0000313" key="12">
    <source>
        <dbReference type="Proteomes" id="UP001319080"/>
    </source>
</evidence>
<dbReference type="PANTHER" id="PTHR30266:SF2">
    <property type="entry name" value="LARGE-CONDUCTANCE MECHANOSENSITIVE CHANNEL"/>
    <property type="match status" value="1"/>
</dbReference>
<dbReference type="GO" id="GO:0008381">
    <property type="term" value="F:mechanosensitive monoatomic ion channel activity"/>
    <property type="evidence" value="ECO:0007669"/>
    <property type="project" value="UniProtKB-UniRule"/>
</dbReference>
<dbReference type="Pfam" id="PF01741">
    <property type="entry name" value="MscL"/>
    <property type="match status" value="1"/>
</dbReference>
<feature type="transmembrane region" description="Helical" evidence="10">
    <location>
        <begin position="21"/>
        <end position="43"/>
    </location>
</feature>
<keyword evidence="7 10" id="KW-0406">Ion transport</keyword>
<accession>A0AAP2GUI1</accession>
<comment type="subcellular location">
    <subcellularLocation>
        <location evidence="1 10">Cell membrane</location>
        <topology evidence="1 10">Multi-pass membrane protein</topology>
    </subcellularLocation>
</comment>
<sequence>MLKEFKEFALRGNVIDLAIGVVIGAAFNAIVSSLVADVFMPIIGILTGGLDFSKLGYKFGEAVIAYGKFIQAIFIFIITAFALFLFVKGINALRRKEEKKPADAPAPPPADIQLLTEIRDLLKSQNITKP</sequence>
<dbReference type="RefSeq" id="WP_254083163.1">
    <property type="nucleotide sequence ID" value="NZ_JAHESE010000002.1"/>
</dbReference>
<feature type="transmembrane region" description="Helical" evidence="10">
    <location>
        <begin position="63"/>
        <end position="87"/>
    </location>
</feature>
<proteinExistence type="inferred from homology"/>
<dbReference type="InterPro" id="IPR037673">
    <property type="entry name" value="MSC/AndL"/>
</dbReference>
<dbReference type="PROSITE" id="PS01327">
    <property type="entry name" value="MSCL"/>
    <property type="match status" value="1"/>
</dbReference>
<evidence type="ECO:0000256" key="5">
    <source>
        <dbReference type="ARBA" id="ARBA00022692"/>
    </source>
</evidence>
<comment type="subunit">
    <text evidence="10">Homopentamer.</text>
</comment>
<evidence type="ECO:0000256" key="4">
    <source>
        <dbReference type="ARBA" id="ARBA00022475"/>
    </source>
</evidence>
<dbReference type="InterPro" id="IPR019823">
    <property type="entry name" value="Mechanosensitive_channel_CS"/>
</dbReference>
<evidence type="ECO:0000256" key="6">
    <source>
        <dbReference type="ARBA" id="ARBA00022989"/>
    </source>
</evidence>
<dbReference type="PANTHER" id="PTHR30266">
    <property type="entry name" value="MECHANOSENSITIVE CHANNEL MSCL"/>
    <property type="match status" value="1"/>
</dbReference>
<organism evidence="11 12">
    <name type="scientific">Dawidia cretensis</name>
    <dbReference type="NCBI Taxonomy" id="2782350"/>
    <lineage>
        <taxon>Bacteria</taxon>
        <taxon>Pseudomonadati</taxon>
        <taxon>Bacteroidota</taxon>
        <taxon>Cytophagia</taxon>
        <taxon>Cytophagales</taxon>
        <taxon>Chryseotaleaceae</taxon>
        <taxon>Dawidia</taxon>
    </lineage>
</organism>
<keyword evidence="6 10" id="KW-1133">Transmembrane helix</keyword>
<evidence type="ECO:0000256" key="1">
    <source>
        <dbReference type="ARBA" id="ARBA00004651"/>
    </source>
</evidence>
<dbReference type="AlphaFoldDB" id="A0AAP2GUI1"/>
<dbReference type="InterPro" id="IPR036019">
    <property type="entry name" value="MscL_channel"/>
</dbReference>
<dbReference type="SUPFAM" id="SSF81330">
    <property type="entry name" value="Gated mechanosensitive channel"/>
    <property type="match status" value="1"/>
</dbReference>
<keyword evidence="9 10" id="KW-0407">Ion channel</keyword>
<evidence type="ECO:0000256" key="2">
    <source>
        <dbReference type="ARBA" id="ARBA00007254"/>
    </source>
</evidence>
<dbReference type="Gene3D" id="1.10.1200.120">
    <property type="entry name" value="Large-conductance mechanosensitive channel, MscL, domain 1"/>
    <property type="match status" value="1"/>
</dbReference>
<dbReference type="NCBIfam" id="NF001843">
    <property type="entry name" value="PRK00567.1-4"/>
    <property type="match status" value="1"/>
</dbReference>
<protein>
    <recommendedName>
        <fullName evidence="10">Large-conductance mechanosensitive channel</fullName>
    </recommendedName>
</protein>